<evidence type="ECO:0000313" key="3">
    <source>
        <dbReference type="Proteomes" id="UP000647133"/>
    </source>
</evidence>
<protein>
    <submittedName>
        <fullName evidence="2">Uncharacterized protein</fullName>
    </submittedName>
</protein>
<keyword evidence="3" id="KW-1185">Reference proteome</keyword>
<gene>
    <name evidence="2" type="ORF">IFO69_13845</name>
</gene>
<accession>A0ABR9AM02</accession>
<sequence length="194" mass="21501">MRLIIATLVALSISVSTFAKTGSDLDEKTVKIEKVGDKKVQLKFLAVPSGKVLLRIKDENSSVIFKDIISSDKLFAKKYDLSALADGEYNFEVFTPEQGTIQNKDLFVGATAAKADFFTKVKVLDDNNIAFLVKSSGESRKFVRILDQGNVIFEQEIAGNKFGKVFKFEKVASLDNLVFEVRNEEGQGKYISAL</sequence>
<dbReference type="Proteomes" id="UP000647133">
    <property type="component" value="Unassembled WGS sequence"/>
</dbReference>
<organism evidence="2 3">
    <name type="scientific">Echinicola arenosa</name>
    <dbReference type="NCBI Taxonomy" id="2774144"/>
    <lineage>
        <taxon>Bacteria</taxon>
        <taxon>Pseudomonadati</taxon>
        <taxon>Bacteroidota</taxon>
        <taxon>Cytophagia</taxon>
        <taxon>Cytophagales</taxon>
        <taxon>Cyclobacteriaceae</taxon>
        <taxon>Echinicola</taxon>
    </lineage>
</organism>
<proteinExistence type="predicted"/>
<feature type="chain" id="PRO_5045557038" evidence="1">
    <location>
        <begin position="20"/>
        <end position="194"/>
    </location>
</feature>
<keyword evidence="1" id="KW-0732">Signal</keyword>
<comment type="caution">
    <text evidence="2">The sequence shown here is derived from an EMBL/GenBank/DDBJ whole genome shotgun (WGS) entry which is preliminary data.</text>
</comment>
<name>A0ABR9AM02_9BACT</name>
<evidence type="ECO:0000256" key="1">
    <source>
        <dbReference type="SAM" id="SignalP"/>
    </source>
</evidence>
<dbReference type="RefSeq" id="WP_192010719.1">
    <property type="nucleotide sequence ID" value="NZ_JACYTQ010000004.1"/>
</dbReference>
<dbReference type="EMBL" id="JACYTQ010000004">
    <property type="protein sequence ID" value="MBD8489836.1"/>
    <property type="molecule type" value="Genomic_DNA"/>
</dbReference>
<evidence type="ECO:0000313" key="2">
    <source>
        <dbReference type="EMBL" id="MBD8489836.1"/>
    </source>
</evidence>
<feature type="signal peptide" evidence="1">
    <location>
        <begin position="1"/>
        <end position="19"/>
    </location>
</feature>
<reference evidence="2 3" key="1">
    <citation type="submission" date="2020-09" db="EMBL/GenBank/DDBJ databases">
        <title>Echinicola sp. CAU 1574 isolated from sand of Sido Beach.</title>
        <authorList>
            <person name="Kim W."/>
        </authorList>
    </citation>
    <scope>NUCLEOTIDE SEQUENCE [LARGE SCALE GENOMIC DNA]</scope>
    <source>
        <strain evidence="2 3">CAU 1574</strain>
    </source>
</reference>